<dbReference type="InterPro" id="IPR029000">
    <property type="entry name" value="Cyclophilin-like_dom_sf"/>
</dbReference>
<dbReference type="NCBIfam" id="TIGR00724">
    <property type="entry name" value="urea_amlyse_rel"/>
    <property type="match status" value="1"/>
</dbReference>
<reference evidence="6 7" key="1">
    <citation type="submission" date="2022-06" db="EMBL/GenBank/DDBJ databases">
        <title>Paraconexibacter antarcticus.</title>
        <authorList>
            <person name="Kim C.S."/>
        </authorList>
    </citation>
    <scope>NUCLEOTIDE SEQUENCE [LARGE SCALE GENOMIC DNA]</scope>
    <source>
        <strain evidence="6 7">02-257</strain>
    </source>
</reference>
<evidence type="ECO:0000256" key="3">
    <source>
        <dbReference type="ARBA" id="ARBA00022840"/>
    </source>
</evidence>
<protein>
    <submittedName>
        <fullName evidence="6">5-oxoprolinase/urea amidolyase family protein</fullName>
    </submittedName>
</protein>
<sequence>MSDAGSIYVLTPGTSTTVQDWPGRLGYWEPGVPPSGPMDDRSFRIGNLVVGNPEGAAGLEVTLSGPALRFTRETVVAVTGAPLAVTVDGAVVPQWAPVTVPAGGELRLGAIRGVGLRAYVLVRGGLDGTVTLGSRAAFAPGGLGAAGGRPLTAGARLDVLPLADDNAPVARAARPPAFANTWTLRVVAGPHGAPDFFTPDGLDRLFRTQWRVHHQSDRTGVRLSGPVPAFARTDGGEAGLHPSNILDSAYGVGTIMLAGDMAVVVGPDGPSLGGFTAIGQVISADLWCLGQVRAGDAITLQVVDADTAALARTRAREQVSDRDPVVAVAIPRYSRRAVVLDGPREGSGGLVTFRRAGERALLVEFGEPVLDLRSRVRAHALQEVVRAAALPAVSDLTPGVRSLHVQYDPDAISAASLQAELSALEAALPDPHELEIPGRTVHLPLAWRHAQAELAVERYATTVRRDAPWCPDNIEFIRRMNGLPDEDAVREIVFDASYLVLGLGDVYLGAPVAVPLDPRHRLVTTKYNPARTWTPANAVGIGGAFLCVYGVEGPGGYQLVGRTVPIWDTADATPWQLRHFDQLRFEPVAEARLEELRGLSAAGEWAPRTEPATFSLAAHARFLDEHADDIAAFRARREVAFAAERQAWAAPAAVSA</sequence>
<dbReference type="InterPro" id="IPR003778">
    <property type="entry name" value="CT_A_B"/>
</dbReference>
<accession>A0ABY5DTA2</accession>
<dbReference type="PANTHER" id="PTHR43309">
    <property type="entry name" value="5-OXOPROLINASE SUBUNIT C"/>
    <property type="match status" value="1"/>
</dbReference>
<dbReference type="EMBL" id="CP098502">
    <property type="protein sequence ID" value="UTI65255.1"/>
    <property type="molecule type" value="Genomic_DNA"/>
</dbReference>
<dbReference type="Proteomes" id="UP001056035">
    <property type="component" value="Chromosome"/>
</dbReference>
<dbReference type="InterPro" id="IPR003833">
    <property type="entry name" value="CT_C_D"/>
</dbReference>
<dbReference type="InterPro" id="IPR052708">
    <property type="entry name" value="PxpC"/>
</dbReference>
<dbReference type="Gene3D" id="3.30.1360.40">
    <property type="match status" value="1"/>
</dbReference>
<evidence type="ECO:0000313" key="6">
    <source>
        <dbReference type="EMBL" id="UTI65255.1"/>
    </source>
</evidence>
<gene>
    <name evidence="6" type="ORF">NBH00_03355</name>
</gene>
<dbReference type="Gene3D" id="2.40.100.10">
    <property type="entry name" value="Cyclophilin-like"/>
    <property type="match status" value="2"/>
</dbReference>
<dbReference type="Pfam" id="PF02682">
    <property type="entry name" value="CT_C_D"/>
    <property type="match status" value="1"/>
</dbReference>
<keyword evidence="7" id="KW-1185">Reference proteome</keyword>
<evidence type="ECO:0000313" key="7">
    <source>
        <dbReference type="Proteomes" id="UP001056035"/>
    </source>
</evidence>
<evidence type="ECO:0000259" key="4">
    <source>
        <dbReference type="SMART" id="SM00796"/>
    </source>
</evidence>
<name>A0ABY5DTA2_9ACTN</name>
<feature type="domain" description="Carboxyltransferase" evidence="5">
    <location>
        <begin position="29"/>
        <end position="319"/>
    </location>
</feature>
<evidence type="ECO:0000256" key="1">
    <source>
        <dbReference type="ARBA" id="ARBA00022741"/>
    </source>
</evidence>
<dbReference type="SMART" id="SM00797">
    <property type="entry name" value="AHS2"/>
    <property type="match status" value="1"/>
</dbReference>
<dbReference type="SUPFAM" id="SSF160467">
    <property type="entry name" value="PH0987 N-terminal domain-like"/>
    <property type="match status" value="1"/>
</dbReference>
<organism evidence="6 7">
    <name type="scientific">Paraconexibacter antarcticus</name>
    <dbReference type="NCBI Taxonomy" id="2949664"/>
    <lineage>
        <taxon>Bacteria</taxon>
        <taxon>Bacillati</taxon>
        <taxon>Actinomycetota</taxon>
        <taxon>Thermoleophilia</taxon>
        <taxon>Solirubrobacterales</taxon>
        <taxon>Paraconexibacteraceae</taxon>
        <taxon>Paraconexibacter</taxon>
    </lineage>
</organism>
<evidence type="ECO:0000256" key="2">
    <source>
        <dbReference type="ARBA" id="ARBA00022801"/>
    </source>
</evidence>
<feature type="domain" description="Carboxyltransferase" evidence="4">
    <location>
        <begin position="351"/>
        <end position="577"/>
    </location>
</feature>
<keyword evidence="3" id="KW-0067">ATP-binding</keyword>
<dbReference type="SMART" id="SM00796">
    <property type="entry name" value="AHS1"/>
    <property type="match status" value="1"/>
</dbReference>
<evidence type="ECO:0000259" key="5">
    <source>
        <dbReference type="SMART" id="SM00797"/>
    </source>
</evidence>
<keyword evidence="2" id="KW-0378">Hydrolase</keyword>
<keyword evidence="1" id="KW-0547">Nucleotide-binding</keyword>
<proteinExistence type="predicted"/>
<dbReference type="SUPFAM" id="SSF50891">
    <property type="entry name" value="Cyclophilin-like"/>
    <property type="match status" value="2"/>
</dbReference>
<dbReference type="PANTHER" id="PTHR43309:SF3">
    <property type="entry name" value="5-OXOPROLINASE SUBUNIT C"/>
    <property type="match status" value="1"/>
</dbReference>
<dbReference type="RefSeq" id="WP_254571941.1">
    <property type="nucleotide sequence ID" value="NZ_CP098502.1"/>
</dbReference>
<dbReference type="Pfam" id="PF02626">
    <property type="entry name" value="CT_A_B"/>
    <property type="match status" value="1"/>
</dbReference>